<feature type="transmembrane region" description="Helical" evidence="7">
    <location>
        <begin position="53"/>
        <end position="73"/>
    </location>
</feature>
<dbReference type="InterPro" id="IPR036259">
    <property type="entry name" value="MFS_trans_sf"/>
</dbReference>
<keyword evidence="5 7" id="KW-1133">Transmembrane helix</keyword>
<reference evidence="9 10" key="1">
    <citation type="submission" date="2015-10" db="EMBL/GenBank/DDBJ databases">
        <title>Metagenome-Assembled Genomes uncover a global brackish microbiome.</title>
        <authorList>
            <person name="Hugerth L.W."/>
            <person name="Larsson J."/>
            <person name="Alneberg J."/>
            <person name="Lindh M.V."/>
            <person name="Legrand C."/>
            <person name="Pinhassi J."/>
            <person name="Andersson A.F."/>
        </authorList>
    </citation>
    <scope>NUCLEOTIDE SEQUENCE [LARGE SCALE GENOMIC DNA]</scope>
    <source>
        <strain evidence="9">BACL26 MAG-121220-bin70</strain>
    </source>
</reference>
<dbReference type="InterPro" id="IPR020846">
    <property type="entry name" value="MFS_dom"/>
</dbReference>
<dbReference type="InterPro" id="IPR050171">
    <property type="entry name" value="MFS_Transporters"/>
</dbReference>
<evidence type="ECO:0000256" key="3">
    <source>
        <dbReference type="ARBA" id="ARBA00022475"/>
    </source>
</evidence>
<feature type="transmembrane region" description="Helical" evidence="7">
    <location>
        <begin position="110"/>
        <end position="129"/>
    </location>
</feature>
<feature type="transmembrane region" description="Helical" evidence="7">
    <location>
        <begin position="171"/>
        <end position="191"/>
    </location>
</feature>
<dbReference type="Proteomes" id="UP000051213">
    <property type="component" value="Unassembled WGS sequence"/>
</dbReference>
<evidence type="ECO:0000259" key="8">
    <source>
        <dbReference type="PROSITE" id="PS50850"/>
    </source>
</evidence>
<dbReference type="GO" id="GO:0022857">
    <property type="term" value="F:transmembrane transporter activity"/>
    <property type="evidence" value="ECO:0007669"/>
    <property type="project" value="InterPro"/>
</dbReference>
<evidence type="ECO:0000256" key="7">
    <source>
        <dbReference type="SAM" id="Phobius"/>
    </source>
</evidence>
<feature type="transmembrane region" description="Helical" evidence="7">
    <location>
        <begin position="371"/>
        <end position="393"/>
    </location>
</feature>
<gene>
    <name evidence="9" type="ORF">ABS24_10660</name>
</gene>
<evidence type="ECO:0000256" key="5">
    <source>
        <dbReference type="ARBA" id="ARBA00022989"/>
    </source>
</evidence>
<dbReference type="InterPro" id="IPR011701">
    <property type="entry name" value="MFS"/>
</dbReference>
<dbReference type="PANTHER" id="PTHR23517">
    <property type="entry name" value="RESISTANCE PROTEIN MDTM, PUTATIVE-RELATED-RELATED"/>
    <property type="match status" value="1"/>
</dbReference>
<evidence type="ECO:0000256" key="2">
    <source>
        <dbReference type="ARBA" id="ARBA00022448"/>
    </source>
</evidence>
<dbReference type="PROSITE" id="PS00216">
    <property type="entry name" value="SUGAR_TRANSPORT_1"/>
    <property type="match status" value="1"/>
</dbReference>
<accession>A0A0R2U0I0</accession>
<proteinExistence type="predicted"/>
<feature type="transmembrane region" description="Helical" evidence="7">
    <location>
        <begin position="344"/>
        <end position="365"/>
    </location>
</feature>
<dbReference type="SUPFAM" id="SSF103473">
    <property type="entry name" value="MFS general substrate transporter"/>
    <property type="match status" value="1"/>
</dbReference>
<dbReference type="Gene3D" id="3.30.70.100">
    <property type="match status" value="1"/>
</dbReference>
<dbReference type="Gene3D" id="1.20.1250.20">
    <property type="entry name" value="MFS general substrate transporter like domains"/>
    <property type="match status" value="1"/>
</dbReference>
<evidence type="ECO:0000256" key="1">
    <source>
        <dbReference type="ARBA" id="ARBA00004651"/>
    </source>
</evidence>
<comment type="subcellular location">
    <subcellularLocation>
        <location evidence="1">Cell membrane</location>
        <topology evidence="1">Multi-pass membrane protein</topology>
    </subcellularLocation>
</comment>
<dbReference type="EMBL" id="LICA01000300">
    <property type="protein sequence ID" value="KRO92828.1"/>
    <property type="molecule type" value="Genomic_DNA"/>
</dbReference>
<feature type="transmembrane region" description="Helical" evidence="7">
    <location>
        <begin position="222"/>
        <end position="244"/>
    </location>
</feature>
<comment type="caution">
    <text evidence="9">The sequence shown here is derived from an EMBL/GenBank/DDBJ whole genome shotgun (WGS) entry which is preliminary data.</text>
</comment>
<keyword evidence="4 7" id="KW-0812">Transmembrane</keyword>
<sequence length="456" mass="49648">MGATLTSYPVFSPIERRATFSIASLYAFRMLGLFMVLPVLAFSVVGYPDYSPLLLGLTLGAYGLVQAILQIPLGLLSDRVGRRPVIIGGLLMFIFGSIVCAVVETMEGLILGRALQGAGAIASTLMAMVTDLTSEENRTKAMAMIGGSIGFSFILAMVLGPLITLKYGLSGIFWMTAILGALGVLIVLVLVPRRVEVQHNRETSTDLKQIVRLIKQTTLLRLNYGIFALHLALMAAFVAIPTILSDELGIEAQNLWWVYLLLLGGGFFIMLPGMIIAEKHNGQKWSFLVSVGAMMMATLALSLYRGPIMTPVLLLIFFTAFNLLEASLPSWMSKSCPVGNRGTAMGIYSTSQFLGAFFGGLLGGWSLQMFGVNGLFMVISFILALWWLVCLGLKSPRPLKTLVLTVGELEHTDFTKIVSNIAGVEDILLLEGERLAYVQVDRLQVDMSSLQPYLNR</sequence>
<evidence type="ECO:0000313" key="10">
    <source>
        <dbReference type="Proteomes" id="UP000051213"/>
    </source>
</evidence>
<dbReference type="PROSITE" id="PS50850">
    <property type="entry name" value="MFS"/>
    <property type="match status" value="1"/>
</dbReference>
<evidence type="ECO:0000256" key="6">
    <source>
        <dbReference type="ARBA" id="ARBA00023136"/>
    </source>
</evidence>
<dbReference type="Pfam" id="PF07690">
    <property type="entry name" value="MFS_1"/>
    <property type="match status" value="1"/>
</dbReference>
<feature type="transmembrane region" description="Helical" evidence="7">
    <location>
        <begin position="26"/>
        <end position="47"/>
    </location>
</feature>
<feature type="transmembrane region" description="Helical" evidence="7">
    <location>
        <begin position="287"/>
        <end position="306"/>
    </location>
</feature>
<keyword evidence="3" id="KW-1003">Cell membrane</keyword>
<dbReference type="CDD" id="cd17472">
    <property type="entry name" value="MFS_YajR_like"/>
    <property type="match status" value="1"/>
</dbReference>
<name>A0A0R2U0I0_9GAMM</name>
<keyword evidence="2" id="KW-0813">Transport</keyword>
<feature type="transmembrane region" description="Helical" evidence="7">
    <location>
        <begin position="312"/>
        <end position="332"/>
    </location>
</feature>
<organism evidence="9 10">
    <name type="scientific">SAR92 bacterium BACL26 MAG-121220-bin70</name>
    <dbReference type="NCBI Taxonomy" id="1655626"/>
    <lineage>
        <taxon>Bacteria</taxon>
        <taxon>Pseudomonadati</taxon>
        <taxon>Pseudomonadota</taxon>
        <taxon>Gammaproteobacteria</taxon>
        <taxon>Cellvibrionales</taxon>
        <taxon>Porticoccaceae</taxon>
        <taxon>SAR92 clade</taxon>
    </lineage>
</organism>
<feature type="transmembrane region" description="Helical" evidence="7">
    <location>
        <begin position="141"/>
        <end position="165"/>
    </location>
</feature>
<feature type="transmembrane region" description="Helical" evidence="7">
    <location>
        <begin position="256"/>
        <end position="275"/>
    </location>
</feature>
<dbReference type="PANTHER" id="PTHR23517:SF2">
    <property type="entry name" value="MULTIDRUG RESISTANCE PROTEIN MDTH"/>
    <property type="match status" value="1"/>
</dbReference>
<evidence type="ECO:0000313" key="9">
    <source>
        <dbReference type="EMBL" id="KRO92828.1"/>
    </source>
</evidence>
<keyword evidence="6 7" id="KW-0472">Membrane</keyword>
<evidence type="ECO:0000256" key="4">
    <source>
        <dbReference type="ARBA" id="ARBA00022692"/>
    </source>
</evidence>
<feature type="domain" description="Major facilitator superfamily (MFS) profile" evidence="8">
    <location>
        <begin position="1"/>
        <end position="398"/>
    </location>
</feature>
<feature type="transmembrane region" description="Helical" evidence="7">
    <location>
        <begin position="85"/>
        <end position="104"/>
    </location>
</feature>
<dbReference type="AlphaFoldDB" id="A0A0R2U0I0"/>
<protein>
    <submittedName>
        <fullName evidence="9">MFS transporter</fullName>
    </submittedName>
</protein>
<dbReference type="InterPro" id="IPR005829">
    <property type="entry name" value="Sugar_transporter_CS"/>
</dbReference>
<dbReference type="GO" id="GO:0005886">
    <property type="term" value="C:plasma membrane"/>
    <property type="evidence" value="ECO:0007669"/>
    <property type="project" value="UniProtKB-SubCell"/>
</dbReference>